<dbReference type="PRINTS" id="PR00344">
    <property type="entry name" value="BCTRLSENSOR"/>
</dbReference>
<dbReference type="InterPro" id="IPR003594">
    <property type="entry name" value="HATPase_dom"/>
</dbReference>
<sequence length="1345" mass="151468">MNSFFKRLPLYAKLMLVGLLPLALLIYFALQIYHEKSDKIAILENYLSRVEQVSNINNLISELQSERRYSYGYALTQQWRSELVVQRPRTDAAITKLHNEKDTQYVHAESYTFLDSLHAIREKLDNRYLTPAEAINFYNNAIFRLNTLNGISTGNIVFLQPISKELAGQKLLSEMITDIGRVRANIYYQLYTHSVVESFMENTKNFYDIYKSYETEFYLKSTPASIAAYRQMASNGSLKPVMQVVDALFKYNKIDSSFNAEKWWSVSATAVDEMKALQEGLLKDVQAGINTIYEKERSKRVATVVYLLLSIIIVIVFVSYIISLITRSLTSLNTAAEKISMGATGLGIRKESDDVIGNLAQSMLRIDSNNKALAIAADAIGSGRFEVPVVPRSDEDILGNAILRMKNDLQQFNKENEEKLWVLGGVELVNDSLRGNKEVNTLAEDALEALTTYVKGEVGLIYISKDHFLRFAGGFAISGKENIREELQFGETLLGQAAEKGKIMLLNDVPEEFIKITSASGETKPRHLLLIPFIHDGQLEGIAEIGSIQEWNPSTISFIEQVAPAIAVALQSAKSRERLQELFEETQAQSEELQAQHAEMENINAELEAQTEKLQASEEELKVQQEELMQANQELEERSRLLEERNQVIVERNLEIQKKAEELSLSTRYKSEFLANMSHELRTPLNSILLLSRLLSENGEKNLSGDQVEYAHVIQSSGQGLLSLIDEILDLSKIEAGKMELEYMPVSIREVVHDMQVLFEPVAKDRGVELKMEVEENTPSQVETDKMRLEQVLKNLLSNALKFTSKGSVTLSIRSLPENASFLAFSVKDTGIGIPLEKQHLIFEAFQQADGSTRRKYGGTGLGLSISRELAKLLGGEIKLTSEPGKGSEFTVYIPKYKLTAKELPAQEQPSFEHAGNYEEATSKPVKTTPVYKTEHIPEPVPDDRSLVQSNDKVILIIEDDTAFAKALLDFARSKGYKGLIAVRGDEGIELARQFRPAGVLLDIQLPVKDGWEVMEELKSNALTRHIPVHIMSSLEAKKESLMKGAVDFINKPVAFEQMQEVFRKIEQVVVKDNKKVLIVEENPRHAKALAYFLETFNVNAQISESIDQGVEDLQKKEVDCVILDMGIPDQRAYETLETLKKNAGMDNLPVIIFTGKNLSKSEEGKIRQYADSIVVKTAHSYQRILDEVSLFLHLVEENNLNANMPGKYRRLGALNEVLSNKKVLVVDDDVRNIFSLTKALELQQMKVFSAVDGKEALQMLKENPDMDVVLMDIMMPEMDGYTAIQEIRKNNKFRNLPIIAVTAKAMTGDREKCIKAGASDYISKPVDVDQLLSLLRVWLYDKSM</sequence>
<dbReference type="Pfam" id="PF00072">
    <property type="entry name" value="Response_reg"/>
    <property type="match status" value="3"/>
</dbReference>
<keyword evidence="3 7" id="KW-0597">Phosphoprotein</keyword>
<dbReference type="InterPro" id="IPR004358">
    <property type="entry name" value="Sig_transdc_His_kin-like_C"/>
</dbReference>
<evidence type="ECO:0000256" key="8">
    <source>
        <dbReference type="SAM" id="Coils"/>
    </source>
</evidence>
<evidence type="ECO:0000259" key="10">
    <source>
        <dbReference type="PROSITE" id="PS50109"/>
    </source>
</evidence>
<keyword evidence="5 12" id="KW-0418">Kinase</keyword>
<evidence type="ECO:0000256" key="9">
    <source>
        <dbReference type="SAM" id="Phobius"/>
    </source>
</evidence>
<keyword evidence="9" id="KW-1133">Transmembrane helix</keyword>
<feature type="domain" description="Histidine kinase" evidence="10">
    <location>
        <begin position="676"/>
        <end position="898"/>
    </location>
</feature>
<dbReference type="Proteomes" id="UP000184048">
    <property type="component" value="Unassembled WGS sequence"/>
</dbReference>
<dbReference type="Pfam" id="PF00512">
    <property type="entry name" value="HisKA"/>
    <property type="match status" value="1"/>
</dbReference>
<keyword evidence="13" id="KW-1185">Reference proteome</keyword>
<dbReference type="PROSITE" id="PS50109">
    <property type="entry name" value="HIS_KIN"/>
    <property type="match status" value="1"/>
</dbReference>
<evidence type="ECO:0000256" key="6">
    <source>
        <dbReference type="ARBA" id="ARBA00023012"/>
    </source>
</evidence>
<dbReference type="CDD" id="cd14686">
    <property type="entry name" value="bZIP"/>
    <property type="match status" value="1"/>
</dbReference>
<evidence type="ECO:0000313" key="13">
    <source>
        <dbReference type="Proteomes" id="UP000184048"/>
    </source>
</evidence>
<keyword evidence="9" id="KW-0812">Transmembrane</keyword>
<dbReference type="InterPro" id="IPR001789">
    <property type="entry name" value="Sig_transdc_resp-reg_receiver"/>
</dbReference>
<dbReference type="InterPro" id="IPR013587">
    <property type="entry name" value="Nitrate/nitrite_sensing"/>
</dbReference>
<feature type="modified residue" description="4-aspartylphosphate" evidence="7">
    <location>
        <position position="1125"/>
    </location>
</feature>
<feature type="transmembrane region" description="Helical" evidence="9">
    <location>
        <begin position="304"/>
        <end position="325"/>
    </location>
</feature>
<keyword evidence="8" id="KW-0175">Coiled coil</keyword>
<feature type="domain" description="Response regulatory" evidence="11">
    <location>
        <begin position="1076"/>
        <end position="1192"/>
    </location>
</feature>
<dbReference type="PANTHER" id="PTHR45339:SF1">
    <property type="entry name" value="HYBRID SIGNAL TRANSDUCTION HISTIDINE KINASE J"/>
    <property type="match status" value="1"/>
</dbReference>
<dbReference type="SUPFAM" id="SSF55874">
    <property type="entry name" value="ATPase domain of HSP90 chaperone/DNA topoisomerase II/histidine kinase"/>
    <property type="match status" value="1"/>
</dbReference>
<dbReference type="SMART" id="SM00388">
    <property type="entry name" value="HisKA"/>
    <property type="match status" value="1"/>
</dbReference>
<dbReference type="GO" id="GO:0000155">
    <property type="term" value="F:phosphorelay sensor kinase activity"/>
    <property type="evidence" value="ECO:0007669"/>
    <property type="project" value="InterPro"/>
</dbReference>
<dbReference type="EMBL" id="FQUU01000002">
    <property type="protein sequence ID" value="SHE49319.1"/>
    <property type="molecule type" value="Genomic_DNA"/>
</dbReference>
<dbReference type="SUPFAM" id="SSF52172">
    <property type="entry name" value="CheY-like"/>
    <property type="match status" value="3"/>
</dbReference>
<dbReference type="PANTHER" id="PTHR45339">
    <property type="entry name" value="HYBRID SIGNAL TRANSDUCTION HISTIDINE KINASE J"/>
    <property type="match status" value="1"/>
</dbReference>
<evidence type="ECO:0000256" key="7">
    <source>
        <dbReference type="PROSITE-ProRule" id="PRU00169"/>
    </source>
</evidence>
<dbReference type="Pfam" id="PF08376">
    <property type="entry name" value="NIT"/>
    <property type="match status" value="1"/>
</dbReference>
<evidence type="ECO:0000256" key="5">
    <source>
        <dbReference type="ARBA" id="ARBA00022777"/>
    </source>
</evidence>
<name>A0A1M4TXV0_9BACT</name>
<dbReference type="CDD" id="cd00082">
    <property type="entry name" value="HisKA"/>
    <property type="match status" value="1"/>
</dbReference>
<dbReference type="SUPFAM" id="SSF55781">
    <property type="entry name" value="GAF domain-like"/>
    <property type="match status" value="1"/>
</dbReference>
<keyword evidence="4" id="KW-0808">Transferase</keyword>
<evidence type="ECO:0000256" key="2">
    <source>
        <dbReference type="ARBA" id="ARBA00012438"/>
    </source>
</evidence>
<dbReference type="PROSITE" id="PS50110">
    <property type="entry name" value="RESPONSE_REGULATORY"/>
    <property type="match status" value="3"/>
</dbReference>
<comment type="catalytic activity">
    <reaction evidence="1">
        <text>ATP + protein L-histidine = ADP + protein N-phospho-L-histidine.</text>
        <dbReference type="EC" id="2.7.13.3"/>
    </reaction>
</comment>
<dbReference type="InterPro" id="IPR011006">
    <property type="entry name" value="CheY-like_superfamily"/>
</dbReference>
<dbReference type="Gene3D" id="6.10.340.10">
    <property type="match status" value="1"/>
</dbReference>
<dbReference type="RefSeq" id="WP_072833632.1">
    <property type="nucleotide sequence ID" value="NZ_FQUU01000002.1"/>
</dbReference>
<reference evidence="12 13" key="1">
    <citation type="submission" date="2016-11" db="EMBL/GenBank/DDBJ databases">
        <authorList>
            <person name="Jaros S."/>
            <person name="Januszkiewicz K."/>
            <person name="Wedrychowicz H."/>
        </authorList>
    </citation>
    <scope>NUCLEOTIDE SEQUENCE [LARGE SCALE GENOMIC DNA]</scope>
    <source>
        <strain evidence="12 13">DSM 18119</strain>
    </source>
</reference>
<dbReference type="InterPro" id="IPR036097">
    <property type="entry name" value="HisK_dim/P_sf"/>
</dbReference>
<protein>
    <recommendedName>
        <fullName evidence="2">histidine kinase</fullName>
        <ecNumber evidence="2">2.7.13.3</ecNumber>
    </recommendedName>
</protein>
<feature type="modified residue" description="4-aspartylphosphate" evidence="7">
    <location>
        <position position="1273"/>
    </location>
</feature>
<evidence type="ECO:0000256" key="3">
    <source>
        <dbReference type="ARBA" id="ARBA00022553"/>
    </source>
</evidence>
<dbReference type="Pfam" id="PF13185">
    <property type="entry name" value="GAF_2"/>
    <property type="match status" value="1"/>
</dbReference>
<feature type="domain" description="Response regulatory" evidence="11">
    <location>
        <begin position="1223"/>
        <end position="1340"/>
    </location>
</feature>
<dbReference type="FunFam" id="3.30.565.10:FF:000010">
    <property type="entry name" value="Sensor histidine kinase RcsC"/>
    <property type="match status" value="1"/>
</dbReference>
<evidence type="ECO:0000256" key="4">
    <source>
        <dbReference type="ARBA" id="ARBA00022679"/>
    </source>
</evidence>
<dbReference type="Gene3D" id="3.30.450.40">
    <property type="match status" value="1"/>
</dbReference>
<feature type="coiled-coil region" evidence="8">
    <location>
        <begin position="576"/>
        <end position="652"/>
    </location>
</feature>
<dbReference type="InterPro" id="IPR029016">
    <property type="entry name" value="GAF-like_dom_sf"/>
</dbReference>
<dbReference type="InterPro" id="IPR003018">
    <property type="entry name" value="GAF"/>
</dbReference>
<dbReference type="EC" id="2.7.13.3" evidence="2"/>
<dbReference type="SUPFAM" id="SSF47384">
    <property type="entry name" value="Homodimeric domain of signal transducing histidine kinase"/>
    <property type="match status" value="1"/>
</dbReference>
<feature type="transmembrane region" description="Helical" evidence="9">
    <location>
        <begin position="12"/>
        <end position="30"/>
    </location>
</feature>
<keyword evidence="6" id="KW-0902">Two-component regulatory system</keyword>
<dbReference type="SMART" id="SM00448">
    <property type="entry name" value="REC"/>
    <property type="match status" value="3"/>
</dbReference>
<dbReference type="Gene3D" id="3.30.565.10">
    <property type="entry name" value="Histidine kinase-like ATPase, C-terminal domain"/>
    <property type="match status" value="1"/>
</dbReference>
<dbReference type="OrthoDB" id="9811889at2"/>
<keyword evidence="9" id="KW-0472">Membrane</keyword>
<dbReference type="CDD" id="cd17546">
    <property type="entry name" value="REC_hyHK_CKI1_RcsC-like"/>
    <property type="match status" value="1"/>
</dbReference>
<feature type="modified residue" description="4-aspartylphosphate" evidence="7">
    <location>
        <position position="1003"/>
    </location>
</feature>
<dbReference type="Gene3D" id="1.10.287.130">
    <property type="match status" value="1"/>
</dbReference>
<evidence type="ECO:0000259" key="11">
    <source>
        <dbReference type="PROSITE" id="PS50110"/>
    </source>
</evidence>
<dbReference type="CDD" id="cd00156">
    <property type="entry name" value="REC"/>
    <property type="match status" value="1"/>
</dbReference>
<dbReference type="InterPro" id="IPR003661">
    <property type="entry name" value="HisK_dim/P_dom"/>
</dbReference>
<dbReference type="InterPro" id="IPR036890">
    <property type="entry name" value="HATPase_C_sf"/>
</dbReference>
<organism evidence="12 13">
    <name type="scientific">Flavisolibacter ginsengisoli DSM 18119</name>
    <dbReference type="NCBI Taxonomy" id="1121884"/>
    <lineage>
        <taxon>Bacteria</taxon>
        <taxon>Pseudomonadati</taxon>
        <taxon>Bacteroidota</taxon>
        <taxon>Chitinophagia</taxon>
        <taxon>Chitinophagales</taxon>
        <taxon>Chitinophagaceae</taxon>
        <taxon>Flavisolibacter</taxon>
    </lineage>
</organism>
<proteinExistence type="predicted"/>
<dbReference type="CDD" id="cd16922">
    <property type="entry name" value="HATPase_EvgS-ArcB-TorS-like"/>
    <property type="match status" value="1"/>
</dbReference>
<accession>A0A1M4TXV0</accession>
<dbReference type="SMART" id="SM00065">
    <property type="entry name" value="GAF"/>
    <property type="match status" value="1"/>
</dbReference>
<dbReference type="SMART" id="SM00387">
    <property type="entry name" value="HATPase_c"/>
    <property type="match status" value="1"/>
</dbReference>
<feature type="domain" description="Response regulatory" evidence="11">
    <location>
        <begin position="954"/>
        <end position="1067"/>
    </location>
</feature>
<gene>
    <name evidence="12" type="ORF">SAMN02745131_00454</name>
</gene>
<evidence type="ECO:0000313" key="12">
    <source>
        <dbReference type="EMBL" id="SHE49319.1"/>
    </source>
</evidence>
<dbReference type="Pfam" id="PF02518">
    <property type="entry name" value="HATPase_c"/>
    <property type="match status" value="1"/>
</dbReference>
<dbReference type="Gene3D" id="3.40.50.2300">
    <property type="match status" value="3"/>
</dbReference>
<evidence type="ECO:0000256" key="1">
    <source>
        <dbReference type="ARBA" id="ARBA00000085"/>
    </source>
</evidence>
<dbReference type="STRING" id="1121884.SAMN02745131_00454"/>
<dbReference type="InterPro" id="IPR005467">
    <property type="entry name" value="His_kinase_dom"/>
</dbReference>